<dbReference type="AlphaFoldDB" id="A0A242K9E0"/>
<dbReference type="Proteomes" id="UP000195141">
    <property type="component" value="Chromosome"/>
</dbReference>
<dbReference type="Pfam" id="PF05133">
    <property type="entry name" value="SPP1_portal"/>
    <property type="match status" value="1"/>
</dbReference>
<reference evidence="3" key="2">
    <citation type="submission" date="2017-05" db="EMBL/GenBank/DDBJ databases">
        <authorList>
            <consortium name="The Broad Institute Genomics Platform"/>
            <consortium name="The Broad Institute Genomic Center for Infectious Diseases"/>
            <person name="Earl A."/>
            <person name="Manson A."/>
            <person name="Schwartman J."/>
            <person name="Gilmore M."/>
            <person name="Abouelleil A."/>
            <person name="Cao P."/>
            <person name="Chapman S."/>
            <person name="Cusick C."/>
            <person name="Shea T."/>
            <person name="Young S."/>
            <person name="Neafsey D."/>
            <person name="Nusbaum C."/>
            <person name="Birren B."/>
        </authorList>
    </citation>
    <scope>NUCLEOTIDE SEQUENCE</scope>
    <source>
        <strain evidence="3">9E7_DIV0242</strain>
    </source>
</reference>
<evidence type="ECO:0000313" key="4">
    <source>
        <dbReference type="Proteomes" id="UP000195141"/>
    </source>
</evidence>
<evidence type="ECO:0008006" key="5">
    <source>
        <dbReference type="Google" id="ProtNLM"/>
    </source>
</evidence>
<name>A0A242K9E0_9ENTE</name>
<proteinExistence type="predicted"/>
<dbReference type="InterPro" id="IPR021145">
    <property type="entry name" value="Portal_protein_SPP1_Gp6-like"/>
</dbReference>
<organism evidence="2">
    <name type="scientific">Candidatus Enterococcus clewellii</name>
    <dbReference type="NCBI Taxonomy" id="1834193"/>
    <lineage>
        <taxon>Bacteria</taxon>
        <taxon>Bacillati</taxon>
        <taxon>Bacillota</taxon>
        <taxon>Bacilli</taxon>
        <taxon>Lactobacillales</taxon>
        <taxon>Enterococcaceae</taxon>
        <taxon>Enterococcus</taxon>
    </lineage>
</organism>
<feature type="region of interest" description="Disordered" evidence="1">
    <location>
        <begin position="1"/>
        <end position="26"/>
    </location>
</feature>
<dbReference type="EMBL" id="CP147247">
    <property type="protein sequence ID" value="WYJ91183.1"/>
    <property type="molecule type" value="Genomic_DNA"/>
</dbReference>
<reference evidence="3" key="3">
    <citation type="submission" date="2024-03" db="EMBL/GenBank/DDBJ databases">
        <title>The Genome Sequence of Enterococcus sp. DIV0242b.</title>
        <authorList>
            <consortium name="The Broad Institute Genomics Platform"/>
            <consortium name="The Broad Institute Microbial Omics Core"/>
            <consortium name="The Broad Institute Genomic Center for Infectious Diseases"/>
            <person name="Earl A."/>
            <person name="Manson A."/>
            <person name="Gilmore M."/>
            <person name="Schwartman J."/>
            <person name="Shea T."/>
            <person name="Abouelleil A."/>
            <person name="Cao P."/>
            <person name="Chapman S."/>
            <person name="Cusick C."/>
            <person name="Young S."/>
            <person name="Neafsey D."/>
            <person name="Nusbaum C."/>
            <person name="Birren B."/>
        </authorList>
    </citation>
    <scope>NUCLEOTIDE SEQUENCE</scope>
    <source>
        <strain evidence="3">9E7_DIV0242</strain>
    </source>
</reference>
<reference evidence="2" key="1">
    <citation type="submission" date="2017-05" db="EMBL/GenBank/DDBJ databases">
        <title>The Genome Sequence of Enterococcus sp. 9E7_DIV0242.</title>
        <authorList>
            <consortium name="The Broad Institute Genomics Platform"/>
            <consortium name="The Broad Institute Genomic Center for Infectious Diseases"/>
            <person name="Earl A."/>
            <person name="Manson A."/>
            <person name="Schwartman J."/>
            <person name="Gilmore M."/>
            <person name="Abouelleil A."/>
            <person name="Cao P."/>
            <person name="Chapman S."/>
            <person name="Cusick C."/>
            <person name="Shea T."/>
            <person name="Young S."/>
            <person name="Neafsey D."/>
            <person name="Nusbaum C."/>
            <person name="Birren B."/>
        </authorList>
    </citation>
    <scope>NUCLEOTIDE SEQUENCE [LARGE SCALE GENOMIC DNA]</scope>
    <source>
        <strain evidence="2">9E7_DIV0242</strain>
    </source>
</reference>
<dbReference type="EMBL" id="NGMM01000002">
    <property type="protein sequence ID" value="OTP17576.1"/>
    <property type="molecule type" value="Genomic_DNA"/>
</dbReference>
<gene>
    <name evidence="2" type="ORF">A5888_001714</name>
    <name evidence="3" type="ORF">A5888_002951</name>
</gene>
<dbReference type="OrthoDB" id="7594726at2"/>
<sequence length="434" mass="48602">MADVNFTDENMGEAPENGTPIGQTTKTGEIAAATAGEGRRFPFMDSKQEMQRKIRETIQQSKKFSADGAYKPHRFIITDSIESYLKENTGRLAINHSFGINKYGVYVPFDKKAVKFFASSIKWTNTTSLTYKIMKNTLMKGYCLVYSVSDVNEVTDYEPIFDTSDNLIGLIDDNGDVLTDGRRYVYDDKKGYTSQEESFSIEWYKLVKIDEMKPVYADAINLINAYTDSLNDNGSSLKAFAESILTITGIDSSQGITPEQLQAIGEEAINVLAFEHQISGDGTFGSTPSAQFIAPPLNTEARESWSNRIRKEIYSTLNMPDFEQVAGNVSTDTIRIYLYETIQLAKSLADDVIDVFKEILNDQELSYEIETPQSPNENMEALNDISYLSDETKIRQAFPEWSDTQVAEELARLQNAKISDSDPVALVNSFIGSE</sequence>
<evidence type="ECO:0000313" key="3">
    <source>
        <dbReference type="EMBL" id="WYJ91183.1"/>
    </source>
</evidence>
<evidence type="ECO:0000313" key="2">
    <source>
        <dbReference type="EMBL" id="OTP17576.1"/>
    </source>
</evidence>
<evidence type="ECO:0000256" key="1">
    <source>
        <dbReference type="SAM" id="MobiDB-lite"/>
    </source>
</evidence>
<accession>A0A242K9E0</accession>
<keyword evidence="4" id="KW-1185">Reference proteome</keyword>
<protein>
    <recommendedName>
        <fullName evidence="5">Phage portal protein</fullName>
    </recommendedName>
</protein>
<dbReference type="RefSeq" id="WP_086348774.1">
    <property type="nucleotide sequence ID" value="NZ_CP147247.1"/>
</dbReference>